<evidence type="ECO:0000256" key="2">
    <source>
        <dbReference type="ARBA" id="ARBA00022729"/>
    </source>
</evidence>
<comment type="similarity">
    <text evidence="1">Belongs to the leucine-binding protein family.</text>
</comment>
<dbReference type="EMBL" id="CP017634">
    <property type="protein sequence ID" value="ATW26171.1"/>
    <property type="molecule type" value="Genomic_DNA"/>
</dbReference>
<evidence type="ECO:0000256" key="1">
    <source>
        <dbReference type="ARBA" id="ARBA00010062"/>
    </source>
</evidence>
<feature type="signal peptide" evidence="3">
    <location>
        <begin position="1"/>
        <end position="19"/>
    </location>
</feature>
<evidence type="ECO:0000313" key="5">
    <source>
        <dbReference type="EMBL" id="ATW26171.1"/>
    </source>
</evidence>
<dbReference type="PROSITE" id="PS51257">
    <property type="entry name" value="PROKAR_LIPOPROTEIN"/>
    <property type="match status" value="1"/>
</dbReference>
<dbReference type="OrthoDB" id="9783240at2"/>
<dbReference type="KEGG" id="fwa:DCMF_16580"/>
<name>A0A3G1KUQ3_FORW1</name>
<keyword evidence="2 3" id="KW-0732">Signal</keyword>
<proteinExistence type="inferred from homology"/>
<dbReference type="Pfam" id="PF13458">
    <property type="entry name" value="Peripla_BP_6"/>
    <property type="match status" value="1"/>
</dbReference>
<evidence type="ECO:0000256" key="3">
    <source>
        <dbReference type="SAM" id="SignalP"/>
    </source>
</evidence>
<dbReference type="Gene3D" id="3.40.50.2300">
    <property type="match status" value="2"/>
</dbReference>
<dbReference type="Proteomes" id="UP000323521">
    <property type="component" value="Chromosome"/>
</dbReference>
<dbReference type="CDD" id="cd06347">
    <property type="entry name" value="PBP1_ABC_LivK_ligand_binding-like"/>
    <property type="match status" value="1"/>
</dbReference>
<gene>
    <name evidence="5" type="ORF">DCMF_16580</name>
</gene>
<dbReference type="InterPro" id="IPR051010">
    <property type="entry name" value="BCAA_transport"/>
</dbReference>
<organism evidence="5 6">
    <name type="scientific">Formimonas warabiya</name>
    <dbReference type="NCBI Taxonomy" id="1761012"/>
    <lineage>
        <taxon>Bacteria</taxon>
        <taxon>Bacillati</taxon>
        <taxon>Bacillota</taxon>
        <taxon>Clostridia</taxon>
        <taxon>Eubacteriales</taxon>
        <taxon>Peptococcaceae</taxon>
        <taxon>Candidatus Formimonas</taxon>
    </lineage>
</organism>
<dbReference type="PANTHER" id="PTHR30483">
    <property type="entry name" value="LEUCINE-SPECIFIC-BINDING PROTEIN"/>
    <property type="match status" value="1"/>
</dbReference>
<protein>
    <submittedName>
        <fullName evidence="5">Ethanolamine utilization protein EutJ</fullName>
    </submittedName>
</protein>
<sequence length="401" mass="42364">MRKLLLIALVIVLSLVMVTGCGTSNSTTDSTTDSATENETTGGEILIGGNLELTGGAAPFGNATKNSVELAFEQVNANGGILGGKTLKFIVADNKTDAGESTASAVKLITQDKVQAIIGCQTSGDSIAASPVCEQNKIPMISPASTNIKVTVENGTLKAYIFRACFIDDFAGTVAANFLSKDKNAKTATMIIDQKSDYSKGMAEAFEKTFTANGGSIVSTEKYTAGADTDFRAILTRISSAKPDCIFIPGFYQEVGLIIKQARGLGMQQPIMGGDGWSSPQLVELAGGPENLKDCFIVDHVSLTDPAVADFVSQYKAKYNIDPNAEAILAYDTANLLINAFENAGSADPEKVREALENTKDFKGLAGVINMDPATHNPQKSAVITEYIDGKPTFLQKIDPQ</sequence>
<keyword evidence="6" id="KW-1185">Reference proteome</keyword>
<feature type="chain" id="PRO_5038706692" evidence="3">
    <location>
        <begin position="20"/>
        <end position="401"/>
    </location>
</feature>
<dbReference type="SUPFAM" id="SSF53822">
    <property type="entry name" value="Periplasmic binding protein-like I"/>
    <property type="match status" value="1"/>
</dbReference>
<evidence type="ECO:0000313" key="6">
    <source>
        <dbReference type="Proteomes" id="UP000323521"/>
    </source>
</evidence>
<dbReference type="PANTHER" id="PTHR30483:SF6">
    <property type="entry name" value="PERIPLASMIC BINDING PROTEIN OF ABC TRANSPORTER FOR NATURAL AMINO ACIDS"/>
    <property type="match status" value="1"/>
</dbReference>
<dbReference type="InterPro" id="IPR028082">
    <property type="entry name" value="Peripla_BP_I"/>
</dbReference>
<accession>A0A3G1KUQ3</accession>
<dbReference type="InterPro" id="IPR028081">
    <property type="entry name" value="Leu-bd"/>
</dbReference>
<dbReference type="AlphaFoldDB" id="A0A3G1KUQ3"/>
<evidence type="ECO:0000259" key="4">
    <source>
        <dbReference type="Pfam" id="PF13458"/>
    </source>
</evidence>
<feature type="domain" description="Leucine-binding protein" evidence="4">
    <location>
        <begin position="45"/>
        <end position="390"/>
    </location>
</feature>
<reference evidence="5 6" key="1">
    <citation type="submission" date="2016-10" db="EMBL/GenBank/DDBJ databases">
        <title>Complete Genome Sequence of Peptococcaceae strain DCMF.</title>
        <authorList>
            <person name="Edwards R.J."/>
            <person name="Holland S.I."/>
            <person name="Deshpande N.P."/>
            <person name="Wong Y.K."/>
            <person name="Ertan H."/>
            <person name="Manefield M."/>
            <person name="Russell T.L."/>
            <person name="Lee M.J."/>
        </authorList>
    </citation>
    <scope>NUCLEOTIDE SEQUENCE [LARGE SCALE GENOMIC DNA]</scope>
    <source>
        <strain evidence="5 6">DCMF</strain>
    </source>
</reference>
<dbReference type="RefSeq" id="WP_148135449.1">
    <property type="nucleotide sequence ID" value="NZ_CP017634.1"/>
</dbReference>